<dbReference type="RefSeq" id="WP_149432650.1">
    <property type="nucleotide sequence ID" value="NZ_VLNY01000016.1"/>
</dbReference>
<evidence type="ECO:0000313" key="3">
    <source>
        <dbReference type="EMBL" id="KAA0018945.1"/>
    </source>
</evidence>
<dbReference type="InterPro" id="IPR046253">
    <property type="entry name" value="DUF6286"/>
</dbReference>
<evidence type="ECO:0000313" key="4">
    <source>
        <dbReference type="Proteomes" id="UP000322244"/>
    </source>
</evidence>
<keyword evidence="1" id="KW-0472">Membrane</keyword>
<keyword evidence="1" id="KW-0812">Transmembrane</keyword>
<protein>
    <recommendedName>
        <fullName evidence="2">DUF6286 domain-containing protein</fullName>
    </recommendedName>
</protein>
<proteinExistence type="predicted"/>
<gene>
    <name evidence="3" type="ORF">FOY51_23190</name>
</gene>
<evidence type="ECO:0000256" key="1">
    <source>
        <dbReference type="SAM" id="Phobius"/>
    </source>
</evidence>
<name>A0A5A7S6P7_9NOCA</name>
<dbReference type="EMBL" id="VLNY01000016">
    <property type="protein sequence ID" value="KAA0018945.1"/>
    <property type="molecule type" value="Genomic_DNA"/>
</dbReference>
<keyword evidence="4" id="KW-1185">Reference proteome</keyword>
<keyword evidence="1" id="KW-1133">Transmembrane helix</keyword>
<sequence>MSVTDLDPSPAKKPAASPIAAPIATLTSLALITLSVIAFREFLIERGAVGGRPWIRNTFEWISRLGWQGWMLPAAIGAVIVGLLLLYTALAPRGRTHLAAKDSPELWLRPTDAARLSTAAALRVPGVLSAQTTVGKRVARISAVTDSTDSTTVAESVRSNVVGVLDGLDSPPRVKVSVHKGITQQTVVDQSLVEKEATA</sequence>
<feature type="transmembrane region" description="Helical" evidence="1">
    <location>
        <begin position="19"/>
        <end position="39"/>
    </location>
</feature>
<dbReference type="Proteomes" id="UP000322244">
    <property type="component" value="Unassembled WGS sequence"/>
</dbReference>
<organism evidence="3 4">
    <name type="scientific">Antrihabitans cavernicola</name>
    <dbReference type="NCBI Taxonomy" id="2495913"/>
    <lineage>
        <taxon>Bacteria</taxon>
        <taxon>Bacillati</taxon>
        <taxon>Actinomycetota</taxon>
        <taxon>Actinomycetes</taxon>
        <taxon>Mycobacteriales</taxon>
        <taxon>Nocardiaceae</taxon>
        <taxon>Antrihabitans</taxon>
    </lineage>
</organism>
<comment type="caution">
    <text evidence="3">The sequence shown here is derived from an EMBL/GenBank/DDBJ whole genome shotgun (WGS) entry which is preliminary data.</text>
</comment>
<evidence type="ECO:0000259" key="2">
    <source>
        <dbReference type="Pfam" id="PF19803"/>
    </source>
</evidence>
<feature type="domain" description="DUF6286" evidence="2">
    <location>
        <begin position="80"/>
        <end position="178"/>
    </location>
</feature>
<feature type="transmembrane region" description="Helical" evidence="1">
    <location>
        <begin position="70"/>
        <end position="91"/>
    </location>
</feature>
<reference evidence="3 4" key="1">
    <citation type="submission" date="2019-07" db="EMBL/GenBank/DDBJ databases">
        <title>Rhodococcus cavernicolus sp. nov., isolated from a cave.</title>
        <authorList>
            <person name="Lee S.D."/>
        </authorList>
    </citation>
    <scope>NUCLEOTIDE SEQUENCE [LARGE SCALE GENOMIC DNA]</scope>
    <source>
        <strain evidence="3 4">C1-24</strain>
    </source>
</reference>
<accession>A0A5A7S6P7</accession>
<dbReference type="AlphaFoldDB" id="A0A5A7S6P7"/>
<dbReference type="Pfam" id="PF19803">
    <property type="entry name" value="DUF6286"/>
    <property type="match status" value="1"/>
</dbReference>
<dbReference type="OrthoDB" id="5197468at2"/>